<dbReference type="SUPFAM" id="SSF48168">
    <property type="entry name" value="R1 subunit of ribonucleotide reductase, N-terminal domain"/>
    <property type="match status" value="1"/>
</dbReference>
<dbReference type="CDD" id="cd01679">
    <property type="entry name" value="RNR_I"/>
    <property type="match status" value="1"/>
</dbReference>
<evidence type="ECO:0000256" key="8">
    <source>
        <dbReference type="PROSITE-ProRule" id="PRU00492"/>
    </source>
</evidence>
<dbReference type="EC" id="1.17.4.1" evidence="2 9"/>
<dbReference type="NCBIfam" id="TIGR02506">
    <property type="entry name" value="NrdE_NrdA"/>
    <property type="match status" value="1"/>
</dbReference>
<evidence type="ECO:0000259" key="11">
    <source>
        <dbReference type="PROSITE" id="PS51161"/>
    </source>
</evidence>
<dbReference type="InterPro" id="IPR013346">
    <property type="entry name" value="NrdE_NrdA_C"/>
</dbReference>
<evidence type="ECO:0000313" key="12">
    <source>
        <dbReference type="EMBL" id="KAL1495759.1"/>
    </source>
</evidence>
<keyword evidence="5 8" id="KW-0067">ATP-binding</keyword>
<evidence type="ECO:0000256" key="2">
    <source>
        <dbReference type="ARBA" id="ARBA00012274"/>
    </source>
</evidence>
<evidence type="ECO:0000256" key="7">
    <source>
        <dbReference type="ARBA" id="ARBA00023116"/>
    </source>
</evidence>
<dbReference type="InterPro" id="IPR008926">
    <property type="entry name" value="RNR_R1-su_N"/>
</dbReference>
<dbReference type="AlphaFoldDB" id="A0AB34IDI0"/>
<reference evidence="12 13" key="1">
    <citation type="journal article" date="2024" name="Science">
        <title>Giant polyketide synthase enzymes in the biosynthesis of giant marine polyether toxins.</title>
        <authorList>
            <person name="Fallon T.R."/>
            <person name="Shende V.V."/>
            <person name="Wierzbicki I.H."/>
            <person name="Pendleton A.L."/>
            <person name="Watervoot N.F."/>
            <person name="Auber R.P."/>
            <person name="Gonzalez D.J."/>
            <person name="Wisecaver J.H."/>
            <person name="Moore B.S."/>
        </authorList>
    </citation>
    <scope>NUCLEOTIDE SEQUENCE [LARGE SCALE GENOMIC DNA]</scope>
    <source>
        <strain evidence="12 13">12B1</strain>
    </source>
</reference>
<evidence type="ECO:0000256" key="6">
    <source>
        <dbReference type="ARBA" id="ARBA00023002"/>
    </source>
</evidence>
<accession>A0AB34IDI0</accession>
<protein>
    <recommendedName>
        <fullName evidence="2 9">Ribonucleoside-diphosphate reductase</fullName>
        <ecNumber evidence="2 9">1.17.4.1</ecNumber>
    </recommendedName>
</protein>
<sequence length="802" mass="88173">MLPLLALAASSRLDATLGTAPRPAPPRPKPVEPGSADREAMEARFRALCYGLDPSVDPHSLAQLVCAGLHDGVSAEEVTTLMAETAAYQASYHPDFARVAARVAVSRLHERTRPGLIETLRALHAHCVDGQPAPLVSAQLLAHAEDMAEALESALRHDRDFELDYFGLRTLQRAYLHSARDGTPIERPQHLLMRVALCVHGSDQQAVLQAYDMMSRGLYTHATPTLFNAGGTRQQLSSCFLLTAQADSVAGIFETLRQCALISRDAGGIGLSVSHIRASNSYIRSSGGKASGLVPMLRVFDATARFVDQGGGKRKGAFAIYLEPWHADVAQFLDLKKNHGKEEARARDLFYALWVPDLFMRRVEEGGVWSLFCPDEAPGLCDVHGAAFDELYQRYEREGRARQSVPAQQLWFKILEAQMETGTPYLLYKDACNAKSNQQHLGTLRGSNLCTEVLEFTSPDEVAVCNLASIALPRFVAGGAFDLEALRATTRVVTRSLDRVISVTHYPLPQAAASNLRHRPVGIGVQGLADVFARLRLPFESEEARALNRDIFETIYFAAVEASCELAEELGAHESFEGSPASRGLLQFDLWGVTPSERWDWAALKARVQAHGLRNSLLVAPMPTASTAQILGNNECFEPYTSNLYARRTLAGEFFVLNPHLQAELQALGLWDRQMRDAIMAAGGSVQAIGQIPPRLREVFKTSWEMRQRTLIDLAADRGAFIDQSQSLNLFLKEPTFAQLSSMHFHGWKRGLKTGMYYLRTQPATEAIKFTLGRSAKARGAGSEEEAPRPPAEPEVCEVCSA</sequence>
<keyword evidence="3" id="KW-0021">Allosteric enzyme</keyword>
<dbReference type="InterPro" id="IPR013509">
    <property type="entry name" value="RNR_lsu_N"/>
</dbReference>
<dbReference type="InterPro" id="IPR039718">
    <property type="entry name" value="Rrm1"/>
</dbReference>
<comment type="caution">
    <text evidence="12">The sequence shown here is derived from an EMBL/GenBank/DDBJ whole genome shotgun (WGS) entry which is preliminary data.</text>
</comment>
<dbReference type="Proteomes" id="UP001515480">
    <property type="component" value="Unassembled WGS sequence"/>
</dbReference>
<dbReference type="PANTHER" id="PTHR11573:SF6">
    <property type="entry name" value="RIBONUCLEOSIDE-DIPHOSPHATE REDUCTASE LARGE SUBUNIT"/>
    <property type="match status" value="1"/>
</dbReference>
<evidence type="ECO:0000256" key="5">
    <source>
        <dbReference type="ARBA" id="ARBA00022840"/>
    </source>
</evidence>
<dbReference type="PRINTS" id="PR01183">
    <property type="entry name" value="RIBORDTASEM1"/>
</dbReference>
<dbReference type="GO" id="GO:0004748">
    <property type="term" value="F:ribonucleoside-diphosphate reductase activity, thioredoxin disulfide as acceptor"/>
    <property type="evidence" value="ECO:0007669"/>
    <property type="project" value="UniProtKB-EC"/>
</dbReference>
<dbReference type="GO" id="GO:0005971">
    <property type="term" value="C:ribonucleoside-diphosphate reductase complex"/>
    <property type="evidence" value="ECO:0007669"/>
    <property type="project" value="TreeGrafter"/>
</dbReference>
<feature type="region of interest" description="Disordered" evidence="10">
    <location>
        <begin position="16"/>
        <end position="38"/>
    </location>
</feature>
<evidence type="ECO:0000256" key="4">
    <source>
        <dbReference type="ARBA" id="ARBA00022741"/>
    </source>
</evidence>
<dbReference type="PROSITE" id="PS51161">
    <property type="entry name" value="ATP_CONE"/>
    <property type="match status" value="1"/>
</dbReference>
<dbReference type="Gene3D" id="3.20.70.20">
    <property type="match status" value="1"/>
</dbReference>
<keyword evidence="4 8" id="KW-0547">Nucleotide-binding</keyword>
<gene>
    <name evidence="12" type="ORF">AB1Y20_016621</name>
</gene>
<evidence type="ECO:0000313" key="13">
    <source>
        <dbReference type="Proteomes" id="UP001515480"/>
    </source>
</evidence>
<dbReference type="GO" id="GO:0005524">
    <property type="term" value="F:ATP binding"/>
    <property type="evidence" value="ECO:0007669"/>
    <property type="project" value="UniProtKB-UniRule"/>
</dbReference>
<keyword evidence="6 9" id="KW-0560">Oxidoreductase</keyword>
<comment type="catalytic activity">
    <reaction evidence="9">
        <text>a 2'-deoxyribonucleoside 5'-diphosphate + [thioredoxin]-disulfide + H2O = a ribonucleoside 5'-diphosphate + [thioredoxin]-dithiol</text>
        <dbReference type="Rhea" id="RHEA:23252"/>
        <dbReference type="Rhea" id="RHEA-COMP:10698"/>
        <dbReference type="Rhea" id="RHEA-COMP:10700"/>
        <dbReference type="ChEBI" id="CHEBI:15377"/>
        <dbReference type="ChEBI" id="CHEBI:29950"/>
        <dbReference type="ChEBI" id="CHEBI:50058"/>
        <dbReference type="ChEBI" id="CHEBI:57930"/>
        <dbReference type="ChEBI" id="CHEBI:73316"/>
        <dbReference type="EC" id="1.17.4.1"/>
    </reaction>
</comment>
<dbReference type="GO" id="GO:0009263">
    <property type="term" value="P:deoxyribonucleotide biosynthetic process"/>
    <property type="evidence" value="ECO:0007669"/>
    <property type="project" value="UniProtKB-KW"/>
</dbReference>
<dbReference type="Pfam" id="PF02867">
    <property type="entry name" value="Ribonuc_red_lgC"/>
    <property type="match status" value="1"/>
</dbReference>
<proteinExistence type="inferred from homology"/>
<feature type="domain" description="ATP-cone" evidence="11">
    <location>
        <begin position="25"/>
        <end position="114"/>
    </location>
</feature>
<dbReference type="PANTHER" id="PTHR11573">
    <property type="entry name" value="RIBONUCLEOSIDE-DIPHOSPHATE REDUCTASE LARGE CHAIN"/>
    <property type="match status" value="1"/>
</dbReference>
<dbReference type="PROSITE" id="PS00089">
    <property type="entry name" value="RIBORED_LARGE"/>
    <property type="match status" value="1"/>
</dbReference>
<dbReference type="InterPro" id="IPR000788">
    <property type="entry name" value="RNR_lg_C"/>
</dbReference>
<evidence type="ECO:0000256" key="1">
    <source>
        <dbReference type="ARBA" id="ARBA00010406"/>
    </source>
</evidence>
<dbReference type="EMBL" id="JBGBPQ010000031">
    <property type="protein sequence ID" value="KAL1495759.1"/>
    <property type="molecule type" value="Genomic_DNA"/>
</dbReference>
<organism evidence="12 13">
    <name type="scientific">Prymnesium parvum</name>
    <name type="common">Toxic golden alga</name>
    <dbReference type="NCBI Taxonomy" id="97485"/>
    <lineage>
        <taxon>Eukaryota</taxon>
        <taxon>Haptista</taxon>
        <taxon>Haptophyta</taxon>
        <taxon>Prymnesiophyceae</taxon>
        <taxon>Prymnesiales</taxon>
        <taxon>Prymnesiaceae</taxon>
        <taxon>Prymnesium</taxon>
    </lineage>
</organism>
<dbReference type="Pfam" id="PF00317">
    <property type="entry name" value="Ribonuc_red_lgN"/>
    <property type="match status" value="1"/>
</dbReference>
<comment type="function">
    <text evidence="9">Provides the precursors necessary for DNA synthesis. Catalyzes the biosynthesis of deoxyribonucleotides from the corresponding ribonucleotides.</text>
</comment>
<dbReference type="SUPFAM" id="SSF51998">
    <property type="entry name" value="PFL-like glycyl radical enzymes"/>
    <property type="match status" value="1"/>
</dbReference>
<comment type="similarity">
    <text evidence="1 9">Belongs to the ribonucleoside diphosphate reductase large chain family.</text>
</comment>
<dbReference type="InterPro" id="IPR005144">
    <property type="entry name" value="ATP-cone_dom"/>
</dbReference>
<keyword evidence="13" id="KW-1185">Reference proteome</keyword>
<name>A0AB34IDI0_PRYPA</name>
<evidence type="ECO:0000256" key="10">
    <source>
        <dbReference type="SAM" id="MobiDB-lite"/>
    </source>
</evidence>
<evidence type="ECO:0000256" key="9">
    <source>
        <dbReference type="RuleBase" id="RU003410"/>
    </source>
</evidence>
<feature type="region of interest" description="Disordered" evidence="10">
    <location>
        <begin position="778"/>
        <end position="802"/>
    </location>
</feature>
<evidence type="ECO:0000256" key="3">
    <source>
        <dbReference type="ARBA" id="ARBA00022533"/>
    </source>
</evidence>
<keyword evidence="7 9" id="KW-0215">Deoxyribonucleotide synthesis</keyword>